<dbReference type="GO" id="GO:0009897">
    <property type="term" value="C:external side of plasma membrane"/>
    <property type="evidence" value="ECO:0007669"/>
    <property type="project" value="TreeGrafter"/>
</dbReference>
<evidence type="ECO:0000256" key="1">
    <source>
        <dbReference type="ARBA" id="ARBA00004479"/>
    </source>
</evidence>
<keyword evidence="11" id="KW-0325">Glycoprotein</keyword>
<reference evidence="16 17" key="1">
    <citation type="submission" date="2023-11" db="EMBL/GenBank/DDBJ databases">
        <title>Halocaridina rubra genome assembly.</title>
        <authorList>
            <person name="Smith C."/>
        </authorList>
    </citation>
    <scope>NUCLEOTIDE SEQUENCE [LARGE SCALE GENOMIC DNA]</scope>
    <source>
        <strain evidence="16">EP-1</strain>
        <tissue evidence="16">Whole</tissue>
    </source>
</reference>
<sequence>MTQLDLRPLQFRVLSWRLIRTVIGFLTTSIPASGFNLEPQSAIIFSDPTPFLGLWGRPSYFGYSVALQVNPFDNSSWLIVGSPRANSTFHPISQIREPGAIYKCDLSGRSQVPCIELGIDRQGNVPTQNPNYEFSYYDFKNGGWLGASLDSQLSFQDGRQATGVCAPRWINQQYYDQGFLNMNGACYWLNVSLPNAPAEKKLPLIQYSKQTQRLVGINLYYHAHGQAGMSLHFPDDPTEMIVGAPGVFNWQGSVVRFKDFDQSGPGSISSRRRRSHRVRRQILPNFQFATSLVPNPYYTSAIRDFDLNGYSVTSGRYFSDNKLLYASGAPKGADSYGKVIIFSFPDREAESLRVREERQGMQLGENFGASLLSTDVNGDDLSDLIVGCPTYSGTNKADMGRIQVFQSSQTGLATRSDSYYGSSSSSARFGTALASPGDMNHDGFQDIAVGSPFEDEGKGAVYIYMGSPSGLRGKFAQRLSAEDFPSIPNLVGLGMSISKGIDVDGNHYKDLAIGSFMSGHALVLRSRAVASLQGELSSNPPALLLEDTRLTLKACIAYTGDRVPGEINLQGNITLDYSHPSPRATFRDSGSFIKAFEIIGRKGRKHCAPYDVDVKGNKIDPRRPILVQMEYAIHENPSQLLLQPKTDPEEDTSTTLPIGIVTECEDDGDKTCQIDMTIDAAFQMNKDQDKLVIGQDNRLVLEIAVHNLGESVFLPNVTVTVPAPFALFLPTTHNCDFTSRDSRTTLVCQLANPIKRGHKDSVNVTVDASYLSDSTDELKVDITGAGEGVELHPNDNSLSQSLKLQANAELTLHGYSKEEQIIYQRIDEDKINTTLPTTSFTHFYTLVKSGPTAIGRVELTIDIPINFTTEQQFVTVYAPQTNFLGQPFICSVEGTTLAIENKDNGNSDNNITTLVSEGNGAPPANREEEILLIPKRVRSDISSDDPSLHAMQEFNCRSLLVRCAQLRCTINSWPSGSKSAELAIRMDVNFTLMAHHMSAHVGAFINSTATASIKSLNPGLDFVGKNVDTLSIKTQFLPSSLSARSVSWWIILLAVLGGLLLLILLAYLLYRIGFFRRKKLEEMETHRAHVASNNSYGATAGDN</sequence>
<keyword evidence="6 13" id="KW-0130">Cell adhesion</keyword>
<proteinExistence type="inferred from homology"/>
<evidence type="ECO:0000313" key="17">
    <source>
        <dbReference type="Proteomes" id="UP001381693"/>
    </source>
</evidence>
<evidence type="ECO:0000256" key="13">
    <source>
        <dbReference type="RuleBase" id="RU003762"/>
    </source>
</evidence>
<dbReference type="Gene3D" id="2.60.40.1460">
    <property type="entry name" value="Integrin domains. Chain A, domain 2"/>
    <property type="match status" value="1"/>
</dbReference>
<dbReference type="Gene3D" id="2.60.40.1530">
    <property type="entry name" value="ntegrin, alpha v. Chain A, domain 4"/>
    <property type="match status" value="1"/>
</dbReference>
<keyword evidence="7 13" id="KW-1133">Transmembrane helix</keyword>
<protein>
    <recommendedName>
        <fullName evidence="18">Integrin alpha-2 domain-containing protein</fullName>
    </recommendedName>
</protein>
<dbReference type="SUPFAM" id="SSF69318">
    <property type="entry name" value="Integrin alpha N-terminal domain"/>
    <property type="match status" value="1"/>
</dbReference>
<evidence type="ECO:0000256" key="3">
    <source>
        <dbReference type="ARBA" id="ARBA00022692"/>
    </source>
</evidence>
<evidence type="ECO:0000256" key="11">
    <source>
        <dbReference type="ARBA" id="ARBA00023180"/>
    </source>
</evidence>
<organism evidence="16 17">
    <name type="scientific">Halocaridina rubra</name>
    <name type="common">Hawaiian red shrimp</name>
    <dbReference type="NCBI Taxonomy" id="373956"/>
    <lineage>
        <taxon>Eukaryota</taxon>
        <taxon>Metazoa</taxon>
        <taxon>Ecdysozoa</taxon>
        <taxon>Arthropoda</taxon>
        <taxon>Crustacea</taxon>
        <taxon>Multicrustacea</taxon>
        <taxon>Malacostraca</taxon>
        <taxon>Eumalacostraca</taxon>
        <taxon>Eucarida</taxon>
        <taxon>Decapoda</taxon>
        <taxon>Pleocyemata</taxon>
        <taxon>Caridea</taxon>
        <taxon>Atyoidea</taxon>
        <taxon>Atyidae</taxon>
        <taxon>Halocaridina</taxon>
    </lineage>
</organism>
<dbReference type="GO" id="GO:0007229">
    <property type="term" value="P:integrin-mediated signaling pathway"/>
    <property type="evidence" value="ECO:0007669"/>
    <property type="project" value="UniProtKB-KW"/>
</dbReference>
<dbReference type="AlphaFoldDB" id="A0AAN8XL09"/>
<evidence type="ECO:0000256" key="7">
    <source>
        <dbReference type="ARBA" id="ARBA00022989"/>
    </source>
</evidence>
<dbReference type="GO" id="GO:0005178">
    <property type="term" value="F:integrin binding"/>
    <property type="evidence" value="ECO:0007669"/>
    <property type="project" value="TreeGrafter"/>
</dbReference>
<dbReference type="GO" id="GO:0008305">
    <property type="term" value="C:integrin complex"/>
    <property type="evidence" value="ECO:0007669"/>
    <property type="project" value="InterPro"/>
</dbReference>
<name>A0AAN8XL09_HALRR</name>
<dbReference type="Pfam" id="PF20805">
    <property type="entry name" value="Integrin_A_Ig_2"/>
    <property type="match status" value="1"/>
</dbReference>
<evidence type="ECO:0000256" key="6">
    <source>
        <dbReference type="ARBA" id="ARBA00022889"/>
    </source>
</evidence>
<evidence type="ECO:0008006" key="18">
    <source>
        <dbReference type="Google" id="ProtNLM"/>
    </source>
</evidence>
<comment type="similarity">
    <text evidence="2 13">Belongs to the integrin alpha chain family.</text>
</comment>
<feature type="domain" description="Integrin alpha second immunoglobulin-like" evidence="14">
    <location>
        <begin position="669"/>
        <end position="788"/>
    </location>
</feature>
<dbReference type="InterPro" id="IPR013519">
    <property type="entry name" value="Int_alpha_beta-p"/>
</dbReference>
<dbReference type="InterPro" id="IPR000413">
    <property type="entry name" value="Integrin_alpha"/>
</dbReference>
<evidence type="ECO:0000256" key="12">
    <source>
        <dbReference type="PROSITE-ProRule" id="PRU00803"/>
    </source>
</evidence>
<dbReference type="InterPro" id="IPR032695">
    <property type="entry name" value="Integrin_dom_sf"/>
</dbReference>
<dbReference type="InterPro" id="IPR018184">
    <property type="entry name" value="Integrin_alpha_C_CS"/>
</dbReference>
<evidence type="ECO:0000256" key="5">
    <source>
        <dbReference type="ARBA" id="ARBA00022737"/>
    </source>
</evidence>
<keyword evidence="5" id="KW-0677">Repeat</keyword>
<evidence type="ECO:0000259" key="15">
    <source>
        <dbReference type="Pfam" id="PF20806"/>
    </source>
</evidence>
<dbReference type="InterPro" id="IPR028994">
    <property type="entry name" value="Integrin_alpha_N"/>
</dbReference>
<dbReference type="InterPro" id="IPR048285">
    <property type="entry name" value="Integrin_alpha_Ig-like_2"/>
</dbReference>
<dbReference type="Gene3D" id="1.20.5.930">
    <property type="entry name" value="Bicelle-embedded integrin alpha(iib) transmembrane segment"/>
    <property type="match status" value="1"/>
</dbReference>
<evidence type="ECO:0000256" key="10">
    <source>
        <dbReference type="ARBA" id="ARBA00023170"/>
    </source>
</evidence>
<dbReference type="InterPro" id="IPR013517">
    <property type="entry name" value="FG-GAP"/>
</dbReference>
<accession>A0AAN8XL09</accession>
<feature type="repeat" description="FG-GAP" evidence="12">
    <location>
        <begin position="353"/>
        <end position="414"/>
    </location>
</feature>
<evidence type="ECO:0000313" key="16">
    <source>
        <dbReference type="EMBL" id="KAK7080194.1"/>
    </source>
</evidence>
<dbReference type="PANTHER" id="PTHR23220">
    <property type="entry name" value="INTEGRIN ALPHA"/>
    <property type="match status" value="1"/>
</dbReference>
<feature type="transmembrane region" description="Helical" evidence="13">
    <location>
        <begin position="1046"/>
        <end position="1070"/>
    </location>
</feature>
<evidence type="ECO:0000256" key="9">
    <source>
        <dbReference type="ARBA" id="ARBA00023136"/>
    </source>
</evidence>
<dbReference type="Gene3D" id="2.130.10.130">
    <property type="entry name" value="Integrin alpha, N-terminal"/>
    <property type="match status" value="1"/>
</dbReference>
<evidence type="ECO:0000256" key="4">
    <source>
        <dbReference type="ARBA" id="ARBA00022729"/>
    </source>
</evidence>
<evidence type="ECO:0000256" key="8">
    <source>
        <dbReference type="ARBA" id="ARBA00023037"/>
    </source>
</evidence>
<comment type="subcellular location">
    <subcellularLocation>
        <location evidence="1 13">Membrane</location>
        <topology evidence="1 13">Single-pass type I membrane protein</topology>
    </subcellularLocation>
</comment>
<feature type="domain" description="Integrin alpha third immunoglobulin-like" evidence="15">
    <location>
        <begin position="811"/>
        <end position="1017"/>
    </location>
</feature>
<feature type="repeat" description="FG-GAP" evidence="12">
    <location>
        <begin position="479"/>
        <end position="541"/>
    </location>
</feature>
<keyword evidence="10 13" id="KW-0675">Receptor</keyword>
<dbReference type="EMBL" id="JAXCGZ010006062">
    <property type="protein sequence ID" value="KAK7080194.1"/>
    <property type="molecule type" value="Genomic_DNA"/>
</dbReference>
<keyword evidence="9 13" id="KW-0472">Membrane</keyword>
<feature type="repeat" description="FG-GAP" evidence="12">
    <location>
        <begin position="415"/>
        <end position="473"/>
    </location>
</feature>
<dbReference type="GO" id="GO:0033627">
    <property type="term" value="P:cell adhesion mediated by integrin"/>
    <property type="evidence" value="ECO:0007669"/>
    <property type="project" value="TreeGrafter"/>
</dbReference>
<dbReference type="SUPFAM" id="SSF69179">
    <property type="entry name" value="Integrin domains"/>
    <property type="match status" value="2"/>
</dbReference>
<dbReference type="PROSITE" id="PS00242">
    <property type="entry name" value="INTEGRIN_ALPHA"/>
    <property type="match status" value="1"/>
</dbReference>
<evidence type="ECO:0000256" key="2">
    <source>
        <dbReference type="ARBA" id="ARBA00008054"/>
    </source>
</evidence>
<gene>
    <name evidence="16" type="ORF">SK128_005032</name>
</gene>
<keyword evidence="3 13" id="KW-0812">Transmembrane</keyword>
<dbReference type="SMART" id="SM00191">
    <property type="entry name" value="Int_alpha"/>
    <property type="match status" value="6"/>
</dbReference>
<keyword evidence="4" id="KW-0732">Signal</keyword>
<dbReference type="Pfam" id="PF20806">
    <property type="entry name" value="Integrin_A_Ig_3"/>
    <property type="match status" value="1"/>
</dbReference>
<dbReference type="Pfam" id="PF01839">
    <property type="entry name" value="FG-GAP"/>
    <property type="match status" value="1"/>
</dbReference>
<feature type="repeat" description="FG-GAP" evidence="12">
    <location>
        <begin position="49"/>
        <end position="113"/>
    </location>
</feature>
<comment type="caution">
    <text evidence="16">The sequence shown here is derived from an EMBL/GenBank/DDBJ whole genome shotgun (WGS) entry which is preliminary data.</text>
</comment>
<dbReference type="GO" id="GO:0007160">
    <property type="term" value="P:cell-matrix adhesion"/>
    <property type="evidence" value="ECO:0007669"/>
    <property type="project" value="TreeGrafter"/>
</dbReference>
<dbReference type="InterPro" id="IPR048286">
    <property type="entry name" value="Integrin_alpha_Ig-like_3"/>
</dbReference>
<dbReference type="Proteomes" id="UP001381693">
    <property type="component" value="Unassembled WGS sequence"/>
</dbReference>
<dbReference type="Gene3D" id="2.60.40.1510">
    <property type="entry name" value="ntegrin, alpha v. Chain A, domain 3"/>
    <property type="match status" value="1"/>
</dbReference>
<keyword evidence="17" id="KW-1185">Reference proteome</keyword>
<dbReference type="PANTHER" id="PTHR23220:SF83">
    <property type="entry name" value="INTEGRIN ALPHA-PS3-RELATED"/>
    <property type="match status" value="1"/>
</dbReference>
<keyword evidence="8 13" id="KW-0401">Integrin</keyword>
<dbReference type="GO" id="GO:0007157">
    <property type="term" value="P:heterophilic cell-cell adhesion via plasma membrane cell adhesion molecules"/>
    <property type="evidence" value="ECO:0007669"/>
    <property type="project" value="UniProtKB-ARBA"/>
</dbReference>
<dbReference type="PRINTS" id="PR01185">
    <property type="entry name" value="INTEGRINA"/>
</dbReference>
<evidence type="ECO:0000259" key="14">
    <source>
        <dbReference type="Pfam" id="PF20805"/>
    </source>
</evidence>
<dbReference type="PROSITE" id="PS51470">
    <property type="entry name" value="FG_GAP"/>
    <property type="match status" value="4"/>
</dbReference>